<sequence>KVIQRGLSDTTPEVRFPRWDHEHGLPIIHSLPRAHARVRASRRARRSSTQVR</sequence>
<evidence type="ECO:0000313" key="1">
    <source>
        <dbReference type="EMBL" id="EEH65420.1"/>
    </source>
</evidence>
<proteinExistence type="predicted"/>
<keyword evidence="2" id="KW-1185">Reference proteome</keyword>
<dbReference type="Proteomes" id="UP000004778">
    <property type="component" value="Unassembled WGS sequence"/>
</dbReference>
<protein>
    <submittedName>
        <fullName evidence="1">Uncharacterized protein</fullName>
    </submittedName>
</protein>
<name>C0W740_9ACTO</name>
<feature type="non-terminal residue" evidence="1">
    <location>
        <position position="1"/>
    </location>
</feature>
<reference evidence="1 2" key="1">
    <citation type="submission" date="2009-01" db="EMBL/GenBank/DDBJ databases">
        <authorList>
            <person name="Qin X."/>
            <person name="Bachman B."/>
            <person name="Battles P."/>
            <person name="Bell A."/>
            <person name="Bess C."/>
            <person name="Bickham C."/>
            <person name="Chaboub L."/>
            <person name="Chen D."/>
            <person name="Coyle M."/>
            <person name="Deiros D.R."/>
            <person name="Dinh H."/>
            <person name="Forbes L."/>
            <person name="Fowler G."/>
            <person name="Francisco L."/>
            <person name="Fu Q."/>
            <person name="Gubbala S."/>
            <person name="Hale W."/>
            <person name="Han Y."/>
            <person name="Hemphill L."/>
            <person name="Highlander S.K."/>
            <person name="Hirani K."/>
            <person name="Hogues M."/>
            <person name="Jackson L."/>
            <person name="Jakkamsetti A."/>
            <person name="Javaid M."/>
            <person name="Jiang H."/>
            <person name="Korchina V."/>
            <person name="Kovar C."/>
            <person name="Lara F."/>
            <person name="Lee S."/>
            <person name="Mata R."/>
            <person name="Mathew T."/>
            <person name="Moen C."/>
            <person name="Morales K."/>
            <person name="Munidasa M."/>
            <person name="Nazareth L."/>
            <person name="Ngo R."/>
            <person name="Nguyen L."/>
            <person name="Okwuonu G."/>
            <person name="Ongeri F."/>
            <person name="Patil S."/>
            <person name="Petrosino J."/>
            <person name="Pham C."/>
            <person name="Pham P."/>
            <person name="Pu L.-L."/>
            <person name="Puazo M."/>
            <person name="Raj R."/>
            <person name="Reid J."/>
            <person name="Rouhana J."/>
            <person name="Saada N."/>
            <person name="Shang Y."/>
            <person name="Simmons D."/>
            <person name="Thornton R."/>
            <person name="Warren J."/>
            <person name="Weissenberger G."/>
            <person name="Zhang J."/>
            <person name="Zhang L."/>
            <person name="Zhou C."/>
            <person name="Zhu D."/>
            <person name="Muzny D."/>
            <person name="Worley K."/>
            <person name="Gibbs R."/>
        </authorList>
    </citation>
    <scope>NUCLEOTIDE SEQUENCE [LARGE SCALE GENOMIC DNA]</scope>
    <source>
        <strain evidence="1 2">DSM 15434</strain>
    </source>
</reference>
<comment type="caution">
    <text evidence="1">The sequence shown here is derived from an EMBL/GenBank/DDBJ whole genome shotgun (WGS) entry which is preliminary data.</text>
</comment>
<accession>C0W740</accession>
<evidence type="ECO:0000313" key="2">
    <source>
        <dbReference type="Proteomes" id="UP000004778"/>
    </source>
</evidence>
<gene>
    <name evidence="1" type="ORF">HMPREF0058_1684</name>
</gene>
<dbReference type="HOGENOM" id="CLU_3072967_0_0_11"/>
<dbReference type="AlphaFoldDB" id="C0W740"/>
<organism evidence="1 2">
    <name type="scientific">Actinomyces urogenitalis DSM 15434</name>
    <dbReference type="NCBI Taxonomy" id="525246"/>
    <lineage>
        <taxon>Bacteria</taxon>
        <taxon>Bacillati</taxon>
        <taxon>Actinomycetota</taxon>
        <taxon>Actinomycetes</taxon>
        <taxon>Actinomycetales</taxon>
        <taxon>Actinomycetaceae</taxon>
        <taxon>Actinomyces</taxon>
    </lineage>
</organism>
<dbReference type="EMBL" id="ACFH01000114">
    <property type="protein sequence ID" value="EEH65420.1"/>
    <property type="molecule type" value="Genomic_DNA"/>
</dbReference>